<dbReference type="AlphaFoldDB" id="A0A655ZAN2"/>
<dbReference type="RefSeq" id="WP_000434811.1">
    <property type="nucleotide sequence ID" value="NZ_CADDXB010000004.1"/>
</dbReference>
<sequence length="821" mass="95362">MEQGKGLTFFGLFDAIDIIQIPILQRDYAQGRAEEFEVRTLFLRSLYQALTVEESTNRTPLDLDFVYGNFEKGEENAFSVLDGQQRLTTLFLLHWFLAVRCGCQDDFKERFVTNDGRSRFTYKTRPSSIEFFDALTSNNFELSTEKISIQICDSQWFYLSWKHDPTVQACLRMLDAIQETFAEEEIALYARLTETENPFITFQFLDLHSFGLSDELYIKMNARGKPLTTFENFKAKLEQAIHSFGSPWPEYLLPFKEDHVSGYEYFIHKIDTDWADLFWPYRNAASDDNTYDDELMNFFRLVIAYQSVLDAKGTPAILTDLRGKLFGSSGRLWPLSLTKYDEIGCINQDFIVRLIDVLDKISSKGLVGGAIKPYLADPYYYPEAKTFEKVIKNIASYDDKLRFFAFYSFLAKSSDLDELAEWMRVVYNLTENTIINTSDEFCRGLFSLENLVKAKQPILSHLQEDIEVPGFVGAQVLEEKIKAHLLLKSTEWRKEIIHAERNQFFNGQIGFLLNFAGVLEFYRKNNHCSWDHFQDTNYLEKFRSYKLSASAVFGLMGNDSSSIDYAWERAVLSKGAYFTEKTGSRFNLLSSNDTRDNIRRDHSWRRLLRVTVKPSPSENKQQYVKAVLDDPRFDSENLQASLNLICGEALDDPELELWKKHFIRYPVLFSECSQGFISIDDKEIILLRQSQRNHYHSELNTRVLTLNIKAQKVDISPFKNSDYVRVKSRDEYAYAELNGWHFEGYNYLLTVGFYDGRFKVWINAGNFVEHPESLVSILDSYNFEPSEEFPTELVNDELSSLDAVMDLILRLCNEFKGLVSE</sequence>
<accession>A0A655ZAN2</accession>
<protein>
    <submittedName>
        <fullName evidence="2">Protein of uncharacterized function DUF262</fullName>
    </submittedName>
</protein>
<gene>
    <name evidence="2" type="ORF">ERS013200_01900</name>
</gene>
<evidence type="ECO:0000313" key="3">
    <source>
        <dbReference type="Proteomes" id="UP000041770"/>
    </source>
</evidence>
<dbReference type="Pfam" id="PF03235">
    <property type="entry name" value="GmrSD_N"/>
    <property type="match status" value="1"/>
</dbReference>
<dbReference type="EMBL" id="CWQY01000010">
    <property type="protein sequence ID" value="CSC64253.1"/>
    <property type="molecule type" value="Genomic_DNA"/>
</dbReference>
<dbReference type="Proteomes" id="UP000041770">
    <property type="component" value="Unassembled WGS sequence"/>
</dbReference>
<evidence type="ECO:0000259" key="1">
    <source>
        <dbReference type="Pfam" id="PF03235"/>
    </source>
</evidence>
<feature type="domain" description="GmrSD restriction endonucleases N-terminal" evidence="1">
    <location>
        <begin position="11"/>
        <end position="237"/>
    </location>
</feature>
<name>A0A655ZAN2_VIBCL</name>
<reference evidence="2 3" key="1">
    <citation type="submission" date="2015-07" db="EMBL/GenBank/DDBJ databases">
        <authorList>
            <consortium name="Pathogen Informatics"/>
        </authorList>
    </citation>
    <scope>NUCLEOTIDE SEQUENCE [LARGE SCALE GENOMIC DNA]</scope>
    <source>
        <strain evidence="2 3">A316</strain>
    </source>
</reference>
<evidence type="ECO:0000313" key="2">
    <source>
        <dbReference type="EMBL" id="CSC64253.1"/>
    </source>
</evidence>
<dbReference type="InterPro" id="IPR004919">
    <property type="entry name" value="GmrSD_N"/>
</dbReference>
<proteinExistence type="predicted"/>
<organism evidence="2 3">
    <name type="scientific">Vibrio cholerae</name>
    <dbReference type="NCBI Taxonomy" id="666"/>
    <lineage>
        <taxon>Bacteria</taxon>
        <taxon>Pseudomonadati</taxon>
        <taxon>Pseudomonadota</taxon>
        <taxon>Gammaproteobacteria</taxon>
        <taxon>Vibrionales</taxon>
        <taxon>Vibrionaceae</taxon>
        <taxon>Vibrio</taxon>
    </lineage>
</organism>